<dbReference type="FunCoup" id="Q19451">
    <property type="interactions" value="811"/>
</dbReference>
<dbReference type="WormBase" id="F14D7.7">
    <property type="protein sequence ID" value="CE09385"/>
    <property type="gene ID" value="WBGene00008794"/>
    <property type="gene designation" value="spig-4"/>
</dbReference>
<name>Q19451_CAEEL</name>
<dbReference type="PeptideAtlas" id="Q19451"/>
<dbReference type="Proteomes" id="UP000001940">
    <property type="component" value="Chromosome V"/>
</dbReference>
<gene>
    <name evidence="2 4" type="primary">spig-4</name>
    <name evidence="2" type="ORF">CELE_F14D7.7</name>
    <name evidence="4" type="ORF">F14D7.7</name>
</gene>
<keyword evidence="3" id="KW-1185">Reference proteome</keyword>
<organism evidence="2 3">
    <name type="scientific">Caenorhabditis elegans</name>
    <dbReference type="NCBI Taxonomy" id="6239"/>
    <lineage>
        <taxon>Eukaryota</taxon>
        <taxon>Metazoa</taxon>
        <taxon>Ecdysozoa</taxon>
        <taxon>Nematoda</taxon>
        <taxon>Chromadorea</taxon>
        <taxon>Rhabditida</taxon>
        <taxon>Rhabditina</taxon>
        <taxon>Rhabditomorpha</taxon>
        <taxon>Rhabditoidea</taxon>
        <taxon>Rhabditidae</taxon>
        <taxon>Peloderinae</taxon>
        <taxon>Caenorhabditis</taxon>
    </lineage>
</organism>
<dbReference type="HOGENOM" id="CLU_179530_0_0_1"/>
<evidence type="ECO:0000313" key="3">
    <source>
        <dbReference type="Proteomes" id="UP000001940"/>
    </source>
</evidence>
<dbReference type="PIR" id="T20883">
    <property type="entry name" value="T20883"/>
</dbReference>
<feature type="signal peptide" evidence="1">
    <location>
        <begin position="1"/>
        <end position="18"/>
    </location>
</feature>
<feature type="chain" id="PRO_5004187145" evidence="1">
    <location>
        <begin position="19"/>
        <end position="103"/>
    </location>
</feature>
<dbReference type="SMR" id="Q19451"/>
<sequence>MFRLFTITFALLAISALSAPVEYPTEEQARAELKAAGMSQPSIDGIFSLIQRFAAGFPMVQSNKEATDKFIAEYTADAQNFMNSMPAGDQTIYNNMLKKYGLV</sequence>
<reference evidence="2 3" key="1">
    <citation type="journal article" date="1998" name="Science">
        <title>Genome sequence of the nematode C. elegans: a platform for investigating biology.</title>
        <authorList>
            <consortium name="The C. elegans sequencing consortium"/>
            <person name="Sulson J.E."/>
            <person name="Waterston R."/>
        </authorList>
    </citation>
    <scope>NUCLEOTIDE SEQUENCE [LARGE SCALE GENOMIC DNA]</scope>
    <source>
        <strain evidence="2 3">Bristol N2</strain>
    </source>
</reference>
<accession>Q19451</accession>
<evidence type="ECO:0000313" key="4">
    <source>
        <dbReference type="WormBase" id="F14D7.7"/>
    </source>
</evidence>
<dbReference type="CTD" id="184467"/>
<keyword evidence="1" id="KW-0732">Signal</keyword>
<dbReference type="InterPro" id="IPR027913">
    <property type="entry name" value="DUF4473"/>
</dbReference>
<dbReference type="UCSC" id="F14D7.7">
    <property type="organism name" value="c. elegans"/>
</dbReference>
<dbReference type="AGR" id="WB:WBGene00008794"/>
<dbReference type="eggNOG" id="ENOG502TIFA">
    <property type="taxonomic scope" value="Eukaryota"/>
</dbReference>
<dbReference type="PANTHER" id="PTHR33272">
    <property type="entry name" value="PROTEIN CBG22877-RELATED"/>
    <property type="match status" value="1"/>
</dbReference>
<dbReference type="InParanoid" id="Q19451"/>
<protein>
    <submittedName>
        <fullName evidence="2">DUF148 domain-containing protein</fullName>
    </submittedName>
</protein>
<dbReference type="EMBL" id="BX284605">
    <property type="protein sequence ID" value="CAB01155.1"/>
    <property type="molecule type" value="Genomic_DNA"/>
</dbReference>
<dbReference type="PhylomeDB" id="Q19451"/>
<dbReference type="OMA" id="MPDNDQT"/>
<dbReference type="Bgee" id="WBGene00008794">
    <property type="expression patterns" value="Expressed in adult organism and 1 other cell type or tissue"/>
</dbReference>
<dbReference type="KEGG" id="cel:CELE_F14D7.7"/>
<proteinExistence type="predicted"/>
<evidence type="ECO:0000313" key="2">
    <source>
        <dbReference type="EMBL" id="CAB01155.1"/>
    </source>
</evidence>
<dbReference type="Pfam" id="PF14747">
    <property type="entry name" value="DUF4473"/>
    <property type="match status" value="1"/>
</dbReference>
<dbReference type="PaxDb" id="6239-F14D7.7"/>
<dbReference type="AlphaFoldDB" id="Q19451"/>
<dbReference type="OrthoDB" id="5778768at2759"/>
<dbReference type="RefSeq" id="NP_506545.1">
    <property type="nucleotide sequence ID" value="NM_074144.2"/>
</dbReference>
<evidence type="ECO:0000256" key="1">
    <source>
        <dbReference type="SAM" id="SignalP"/>
    </source>
</evidence>
<dbReference type="GeneID" id="184467"/>
<dbReference type="PANTHER" id="PTHR33272:SF3">
    <property type="entry name" value="DUF148 DOMAIN-CONTAINING PROTEIN-RELATED"/>
    <property type="match status" value="1"/>
</dbReference>